<dbReference type="InterPro" id="IPR054790">
    <property type="entry name" value="MurU"/>
</dbReference>
<evidence type="ECO:0000256" key="1">
    <source>
        <dbReference type="ARBA" id="ARBA00022679"/>
    </source>
</evidence>
<dbReference type="InterPro" id="IPR029044">
    <property type="entry name" value="Nucleotide-diphossugar_trans"/>
</dbReference>
<dbReference type="InterPro" id="IPR005835">
    <property type="entry name" value="NTP_transferase_dom"/>
</dbReference>
<evidence type="ECO:0000256" key="2">
    <source>
        <dbReference type="ARBA" id="ARBA00022695"/>
    </source>
</evidence>
<dbReference type="EMBL" id="FPHE01000026">
    <property type="protein sequence ID" value="SFV51900.1"/>
    <property type="molecule type" value="Genomic_DNA"/>
</dbReference>
<sequence length="219" mass="24512">MTAMILAAGLGTRMRPLTNHTPKPLLEVGGKPLIVWHIERLKDAGFRDIVINVAYLGQKIIDYLGDGSQYGVNIQFSDEQDEGALETAGGIVKALPLLSDTFLVINGDVWTDFFYDSSFIMEDNILAHLILVDNPPHNPKGDFPLDISDNRYTFSGIGYYSKAMFTDLEYGKQPLAPLLFEALDNMQLTTEYYVGGWYDIGTPQRLDSLNIELSKIDKR</sequence>
<proteinExistence type="predicted"/>
<dbReference type="Gene3D" id="3.90.550.10">
    <property type="entry name" value="Spore Coat Polysaccharide Biosynthesis Protein SpsA, Chain A"/>
    <property type="match status" value="1"/>
</dbReference>
<dbReference type="NCBIfam" id="NF045761">
    <property type="entry name" value="NAMPUrTaseMurU"/>
    <property type="match status" value="1"/>
</dbReference>
<keyword evidence="1 4" id="KW-0808">Transferase</keyword>
<dbReference type="AlphaFoldDB" id="A0A1W1BE97"/>
<feature type="domain" description="Nucleotidyl transferase" evidence="3">
    <location>
        <begin position="3"/>
        <end position="116"/>
    </location>
</feature>
<dbReference type="InterPro" id="IPR050065">
    <property type="entry name" value="GlmU-like"/>
</dbReference>
<keyword evidence="2 4" id="KW-0548">Nucleotidyltransferase</keyword>
<accession>A0A1W1BE97</accession>
<dbReference type="SUPFAM" id="SSF53448">
    <property type="entry name" value="Nucleotide-diphospho-sugar transferases"/>
    <property type="match status" value="1"/>
</dbReference>
<dbReference type="PANTHER" id="PTHR43584:SF8">
    <property type="entry name" value="N-ACETYLMURAMATE ALPHA-1-PHOSPHATE URIDYLYLTRANSFERASE"/>
    <property type="match status" value="1"/>
</dbReference>
<protein>
    <submittedName>
        <fullName evidence="4">Glucose-1-phosphate thymidylyltransferase</fullName>
        <ecNumber evidence="4">2.7.7.24</ecNumber>
    </submittedName>
</protein>
<dbReference type="PANTHER" id="PTHR43584">
    <property type="entry name" value="NUCLEOTIDYL TRANSFERASE"/>
    <property type="match status" value="1"/>
</dbReference>
<gene>
    <name evidence="4" type="ORF">MNB_SV-12-434</name>
</gene>
<dbReference type="GO" id="GO:0008879">
    <property type="term" value="F:glucose-1-phosphate thymidylyltransferase activity"/>
    <property type="evidence" value="ECO:0007669"/>
    <property type="project" value="UniProtKB-EC"/>
</dbReference>
<organism evidence="4">
    <name type="scientific">hydrothermal vent metagenome</name>
    <dbReference type="NCBI Taxonomy" id="652676"/>
    <lineage>
        <taxon>unclassified sequences</taxon>
        <taxon>metagenomes</taxon>
        <taxon>ecological metagenomes</taxon>
    </lineage>
</organism>
<evidence type="ECO:0000313" key="4">
    <source>
        <dbReference type="EMBL" id="SFV51900.1"/>
    </source>
</evidence>
<evidence type="ECO:0000259" key="3">
    <source>
        <dbReference type="Pfam" id="PF00483"/>
    </source>
</evidence>
<name>A0A1W1BE97_9ZZZZ</name>
<dbReference type="CDD" id="cd06422">
    <property type="entry name" value="NTP_transferase_like_1"/>
    <property type="match status" value="1"/>
</dbReference>
<dbReference type="Pfam" id="PF00483">
    <property type="entry name" value="NTP_transferase"/>
    <property type="match status" value="1"/>
</dbReference>
<dbReference type="EC" id="2.7.7.24" evidence="4"/>
<reference evidence="4" key="1">
    <citation type="submission" date="2016-10" db="EMBL/GenBank/DDBJ databases">
        <authorList>
            <person name="de Groot N.N."/>
        </authorList>
    </citation>
    <scope>NUCLEOTIDE SEQUENCE</scope>
</reference>